<organism evidence="3 4">
    <name type="scientific">Microvirga arsenatis</name>
    <dbReference type="NCBI Taxonomy" id="2692265"/>
    <lineage>
        <taxon>Bacteria</taxon>
        <taxon>Pseudomonadati</taxon>
        <taxon>Pseudomonadota</taxon>
        <taxon>Alphaproteobacteria</taxon>
        <taxon>Hyphomicrobiales</taxon>
        <taxon>Methylobacteriaceae</taxon>
        <taxon>Microvirga</taxon>
    </lineage>
</organism>
<dbReference type="Gene3D" id="2.30.110.10">
    <property type="entry name" value="Electron Transport, Fmn-binding Protein, Chain A"/>
    <property type="match status" value="1"/>
</dbReference>
<name>A0ABW9Z2U8_9HYPH</name>
<dbReference type="SUPFAM" id="SSF50475">
    <property type="entry name" value="FMN-binding split barrel"/>
    <property type="match status" value="1"/>
</dbReference>
<evidence type="ECO:0000313" key="4">
    <source>
        <dbReference type="Proteomes" id="UP000818323"/>
    </source>
</evidence>
<dbReference type="InterPro" id="IPR011576">
    <property type="entry name" value="Pyridox_Oxase_N"/>
</dbReference>
<protein>
    <submittedName>
        <fullName evidence="3">Pyridoxamine 5'-phosphate oxidase</fullName>
    </submittedName>
</protein>
<dbReference type="Pfam" id="PF01243">
    <property type="entry name" value="PNPOx_N"/>
    <property type="match status" value="1"/>
</dbReference>
<dbReference type="InterPro" id="IPR052019">
    <property type="entry name" value="F420H2_bilvrd_red/Heme_oxyg"/>
</dbReference>
<proteinExistence type="predicted"/>
<reference evidence="3 4" key="1">
    <citation type="submission" date="2020-01" db="EMBL/GenBank/DDBJ databases">
        <title>Microvirga sp. nov., an arsenate reduction bacterium isolated from Tibet hotspring sediments.</title>
        <authorList>
            <person name="Yuan C.-G."/>
        </authorList>
    </citation>
    <scope>NUCLEOTIDE SEQUENCE [LARGE SCALE GENOMIC DNA]</scope>
    <source>
        <strain evidence="3 4">SYSU G3D203</strain>
    </source>
</reference>
<dbReference type="PANTHER" id="PTHR35176">
    <property type="entry name" value="HEME OXYGENASE HI_0854-RELATED"/>
    <property type="match status" value="1"/>
</dbReference>
<sequence>MNASMREEILSILHSANDMTIATVRGDGYPHATTVSYAHDGLDIYFGCAEGSQKSRNIGRNDKVSLTVNLPYTNWGEIRGLSLGGHATRLTDPREIALAGQLLLRKFPQGIAEYATGTLEGVAFFRIAPKVISVLDYRKGFGHTELVSIEPT</sequence>
<comment type="caution">
    <text evidence="3">The sequence shown here is derived from an EMBL/GenBank/DDBJ whole genome shotgun (WGS) entry which is preliminary data.</text>
</comment>
<dbReference type="RefSeq" id="WP_161725675.1">
    <property type="nucleotide sequence ID" value="NZ_JAAAXI010000023.1"/>
</dbReference>
<evidence type="ECO:0000259" key="2">
    <source>
        <dbReference type="Pfam" id="PF01243"/>
    </source>
</evidence>
<accession>A0ABW9Z2U8</accession>
<gene>
    <name evidence="3" type="ORF">GR303_21165</name>
</gene>
<evidence type="ECO:0000256" key="1">
    <source>
        <dbReference type="ARBA" id="ARBA00023002"/>
    </source>
</evidence>
<keyword evidence="4" id="KW-1185">Reference proteome</keyword>
<keyword evidence="1" id="KW-0560">Oxidoreductase</keyword>
<evidence type="ECO:0000313" key="3">
    <source>
        <dbReference type="EMBL" id="NBJ26850.1"/>
    </source>
</evidence>
<dbReference type="PANTHER" id="PTHR35176:SF6">
    <property type="entry name" value="HEME OXYGENASE HI_0854-RELATED"/>
    <property type="match status" value="1"/>
</dbReference>
<dbReference type="EMBL" id="JAAAXJ010000020">
    <property type="protein sequence ID" value="NBJ26850.1"/>
    <property type="molecule type" value="Genomic_DNA"/>
</dbReference>
<feature type="domain" description="Pyridoxamine 5'-phosphate oxidase N-terminal" evidence="2">
    <location>
        <begin position="5"/>
        <end position="99"/>
    </location>
</feature>
<dbReference type="InterPro" id="IPR012349">
    <property type="entry name" value="Split_barrel_FMN-bd"/>
</dbReference>
<dbReference type="Proteomes" id="UP000818323">
    <property type="component" value="Unassembled WGS sequence"/>
</dbReference>